<dbReference type="UniPathway" id="UPA00358">
    <property type="reaction ID" value="UER00476"/>
</dbReference>
<dbReference type="GO" id="GO:0033468">
    <property type="term" value="P:CMP-keto-3-deoxy-D-manno-octulosonic acid biosynthetic process"/>
    <property type="evidence" value="ECO:0007669"/>
    <property type="project" value="UniProtKB-UniRule"/>
</dbReference>
<dbReference type="InterPro" id="IPR004528">
    <property type="entry name" value="KdsB"/>
</dbReference>
<dbReference type="NCBIfam" id="TIGR00466">
    <property type="entry name" value="kdsB"/>
    <property type="match status" value="1"/>
</dbReference>
<dbReference type="EMBL" id="PKUN01000005">
    <property type="protein sequence ID" value="PLX62494.1"/>
    <property type="molecule type" value="Genomic_DNA"/>
</dbReference>
<reference evidence="6 7" key="1">
    <citation type="submission" date="2017-11" db="EMBL/GenBank/DDBJ databases">
        <title>Genome-resolved metagenomics identifies genetic mobility, metabolic interactions, and unexpected diversity in perchlorate-reducing communities.</title>
        <authorList>
            <person name="Barnum T.P."/>
            <person name="Figueroa I.A."/>
            <person name="Carlstrom C.I."/>
            <person name="Lucas L.N."/>
            <person name="Engelbrektson A.L."/>
            <person name="Coates J.D."/>
        </authorList>
    </citation>
    <scope>NUCLEOTIDE SEQUENCE [LARGE SCALE GENOMIC DNA]</scope>
    <source>
        <strain evidence="6">BM301</strain>
    </source>
</reference>
<dbReference type="AlphaFoldDB" id="A0A2N6CYR7"/>
<evidence type="ECO:0000313" key="7">
    <source>
        <dbReference type="Proteomes" id="UP000235015"/>
    </source>
</evidence>
<evidence type="ECO:0000256" key="3">
    <source>
        <dbReference type="ARBA" id="ARBA00022695"/>
    </source>
</evidence>
<protein>
    <recommendedName>
        <fullName evidence="5">3-deoxy-manno-octulosonate cytidylyltransferase</fullName>
        <ecNumber evidence="5">2.7.7.38</ecNumber>
    </recommendedName>
    <alternativeName>
        <fullName evidence="5">CMP-2-keto-3-deoxyoctulosonic acid synthase</fullName>
        <shortName evidence="5">CKS</shortName>
        <shortName evidence="5">CMP-KDO synthase</shortName>
    </alternativeName>
</protein>
<evidence type="ECO:0000256" key="1">
    <source>
        <dbReference type="ARBA" id="ARBA00004370"/>
    </source>
</evidence>
<dbReference type="NCBIfam" id="NF003950">
    <property type="entry name" value="PRK05450.1-3"/>
    <property type="match status" value="1"/>
</dbReference>
<accession>A0A2N6CYR7</accession>
<keyword evidence="3 5" id="KW-0548">Nucleotidyltransferase</keyword>
<comment type="similarity">
    <text evidence="5">Belongs to the KdsB family.</text>
</comment>
<dbReference type="RefSeq" id="WP_273438424.1">
    <property type="nucleotide sequence ID" value="NZ_PKUN01000005.1"/>
</dbReference>
<organism evidence="6 7">
    <name type="scientific">Sedimenticola selenatireducens</name>
    <dbReference type="NCBI Taxonomy" id="191960"/>
    <lineage>
        <taxon>Bacteria</taxon>
        <taxon>Pseudomonadati</taxon>
        <taxon>Pseudomonadota</taxon>
        <taxon>Gammaproteobacteria</taxon>
        <taxon>Chromatiales</taxon>
        <taxon>Sedimenticolaceae</taxon>
        <taxon>Sedimenticola</taxon>
    </lineage>
</organism>
<dbReference type="HAMAP" id="MF_00057">
    <property type="entry name" value="KdsB"/>
    <property type="match status" value="1"/>
</dbReference>
<dbReference type="GO" id="GO:0005829">
    <property type="term" value="C:cytosol"/>
    <property type="evidence" value="ECO:0007669"/>
    <property type="project" value="TreeGrafter"/>
</dbReference>
<comment type="catalytic activity">
    <reaction evidence="5">
        <text>3-deoxy-alpha-D-manno-oct-2-ulosonate + CTP = CMP-3-deoxy-beta-D-manno-octulosonate + diphosphate</text>
        <dbReference type="Rhea" id="RHEA:23448"/>
        <dbReference type="ChEBI" id="CHEBI:33019"/>
        <dbReference type="ChEBI" id="CHEBI:37563"/>
        <dbReference type="ChEBI" id="CHEBI:85986"/>
        <dbReference type="ChEBI" id="CHEBI:85987"/>
        <dbReference type="EC" id="2.7.7.38"/>
    </reaction>
</comment>
<keyword evidence="4 5" id="KW-0448">Lipopolysaccharide biosynthesis</keyword>
<sequence length="260" mass="29225">MNFKVVIPARYASTRLPGKPLLEIDGKPMIQHVHERAVESGADQIIIATDDQRIAACVRGFGGEVCLTDSRHRSGTDRIAEVVKQYAWAADEIVVNLQGDEPDMASTLLHQVAVDMDNHPDAVMTTLSADLSDAAQLFDPNVVKLVTDARGYALYFSRAPIPWNRDEFANRERLPTSVQGYRRHIGLYAYRAGFLDRYIKWQPAPLELVESLEQLRVLWHGERIHVSAAAEMPGQGVDTQQDLDLLNQRFQQRNRPPASE</sequence>
<name>A0A2N6CYR7_9GAMM</name>
<dbReference type="EC" id="2.7.7.38" evidence="5"/>
<dbReference type="PANTHER" id="PTHR42866:SF2">
    <property type="entry name" value="3-DEOXY-MANNO-OCTULOSONATE CYTIDYLYLTRANSFERASE, MITOCHONDRIAL"/>
    <property type="match status" value="1"/>
</dbReference>
<keyword evidence="2 5" id="KW-0808">Transferase</keyword>
<dbReference type="FunFam" id="3.90.550.10:FF:000011">
    <property type="entry name" value="3-deoxy-manno-octulosonate cytidylyltransferase"/>
    <property type="match status" value="1"/>
</dbReference>
<dbReference type="Pfam" id="PF02348">
    <property type="entry name" value="CTP_transf_3"/>
    <property type="match status" value="1"/>
</dbReference>
<dbReference type="Proteomes" id="UP000235015">
    <property type="component" value="Unassembled WGS sequence"/>
</dbReference>
<dbReference type="GO" id="GO:0008690">
    <property type="term" value="F:3-deoxy-manno-octulosonate cytidylyltransferase activity"/>
    <property type="evidence" value="ECO:0007669"/>
    <property type="project" value="UniProtKB-UniRule"/>
</dbReference>
<comment type="subcellular location">
    <subcellularLocation>
        <location evidence="5">Cytoplasm</location>
    </subcellularLocation>
    <subcellularLocation>
        <location evidence="1">Membrane</location>
    </subcellularLocation>
</comment>
<comment type="function">
    <text evidence="5">Activates KDO (a required 8-carbon sugar) for incorporation into bacterial lipopolysaccharide in Gram-negative bacteria.</text>
</comment>
<comment type="pathway">
    <text evidence="5">Nucleotide-sugar biosynthesis; CMP-3-deoxy-D-manno-octulosonate biosynthesis; CMP-3-deoxy-D-manno-octulosonate from 3-deoxy-D-manno-octulosonate and CTP: step 1/1.</text>
</comment>
<evidence type="ECO:0000256" key="5">
    <source>
        <dbReference type="HAMAP-Rule" id="MF_00057"/>
    </source>
</evidence>
<proteinExistence type="inferred from homology"/>
<dbReference type="NCBIfam" id="NF009905">
    <property type="entry name" value="PRK13368.1"/>
    <property type="match status" value="1"/>
</dbReference>
<gene>
    <name evidence="5" type="primary">kdsB</name>
    <name evidence="6" type="ORF">C0630_06620</name>
</gene>
<dbReference type="NCBIfam" id="NF003952">
    <property type="entry name" value="PRK05450.1-5"/>
    <property type="match status" value="1"/>
</dbReference>
<dbReference type="InterPro" id="IPR029044">
    <property type="entry name" value="Nucleotide-diphossugar_trans"/>
</dbReference>
<dbReference type="STRING" id="1111735.GCA_000428045_01114"/>
<comment type="caution">
    <text evidence="6">The sequence shown here is derived from an EMBL/GenBank/DDBJ whole genome shotgun (WGS) entry which is preliminary data.</text>
</comment>
<dbReference type="SUPFAM" id="SSF53448">
    <property type="entry name" value="Nucleotide-diphospho-sugar transferases"/>
    <property type="match status" value="1"/>
</dbReference>
<dbReference type="InterPro" id="IPR003329">
    <property type="entry name" value="Cytidylyl_trans"/>
</dbReference>
<keyword evidence="5" id="KW-0963">Cytoplasm</keyword>
<dbReference type="Gene3D" id="3.90.550.10">
    <property type="entry name" value="Spore Coat Polysaccharide Biosynthesis Protein SpsA, Chain A"/>
    <property type="match status" value="1"/>
</dbReference>
<dbReference type="CDD" id="cd02517">
    <property type="entry name" value="CMP-KDO-Synthetase"/>
    <property type="match status" value="1"/>
</dbReference>
<dbReference type="GO" id="GO:0009103">
    <property type="term" value="P:lipopolysaccharide biosynthetic process"/>
    <property type="evidence" value="ECO:0007669"/>
    <property type="project" value="UniProtKB-UniRule"/>
</dbReference>
<dbReference type="PANTHER" id="PTHR42866">
    <property type="entry name" value="3-DEOXY-MANNO-OCTULOSONATE CYTIDYLYLTRANSFERASE"/>
    <property type="match status" value="1"/>
</dbReference>
<evidence type="ECO:0000256" key="2">
    <source>
        <dbReference type="ARBA" id="ARBA00022679"/>
    </source>
</evidence>
<evidence type="ECO:0000256" key="4">
    <source>
        <dbReference type="ARBA" id="ARBA00022985"/>
    </source>
</evidence>
<evidence type="ECO:0000313" key="6">
    <source>
        <dbReference type="EMBL" id="PLX62494.1"/>
    </source>
</evidence>
<dbReference type="GO" id="GO:0016020">
    <property type="term" value="C:membrane"/>
    <property type="evidence" value="ECO:0007669"/>
    <property type="project" value="UniProtKB-SubCell"/>
</dbReference>